<evidence type="ECO:0000313" key="9">
    <source>
        <dbReference type="Proteomes" id="UP000008221"/>
    </source>
</evidence>
<protein>
    <recommendedName>
        <fullName evidence="5">Signal peptidase I</fullName>
        <ecNumber evidence="5">3.4.21.89</ecNumber>
    </recommendedName>
</protein>
<dbReference type="RefSeq" id="WP_011719499.1">
    <property type="nucleotide sequence ID" value="NC_008578.1"/>
</dbReference>
<dbReference type="EC" id="3.4.21.89" evidence="5"/>
<evidence type="ECO:0000256" key="7">
    <source>
        <dbReference type="SAM" id="Phobius"/>
    </source>
</evidence>
<dbReference type="STRING" id="351607.Acel_0663"/>
<evidence type="ECO:0000256" key="1">
    <source>
        <dbReference type="ARBA" id="ARBA00004370"/>
    </source>
</evidence>
<reference evidence="8 9" key="1">
    <citation type="journal article" date="2009" name="Genome Res.">
        <title>Complete genome of the cellulolytic thermophile Acidothermus cellulolyticus 11B provides insights into its ecophysiological and evolutionary adaptations.</title>
        <authorList>
            <person name="Barabote R.D."/>
            <person name="Xie G."/>
            <person name="Leu D.H."/>
            <person name="Normand P."/>
            <person name="Necsulea A."/>
            <person name="Daubin V."/>
            <person name="Medigue C."/>
            <person name="Adney W.S."/>
            <person name="Xu X.C."/>
            <person name="Lapidus A."/>
            <person name="Parales R.E."/>
            <person name="Detter C."/>
            <person name="Pujic P."/>
            <person name="Bruce D."/>
            <person name="Lavire C."/>
            <person name="Challacombe J.F."/>
            <person name="Brettin T.S."/>
            <person name="Berry A.M."/>
        </authorList>
    </citation>
    <scope>NUCLEOTIDE SEQUENCE [LARGE SCALE GENOMIC DNA]</scope>
    <source>
        <strain evidence="9">ATCC 43068 / DSM 8971 / 11B</strain>
    </source>
</reference>
<dbReference type="InParanoid" id="A0LSM6"/>
<dbReference type="Gene3D" id="2.60.120.200">
    <property type="match status" value="1"/>
</dbReference>
<feature type="region of interest" description="Disordered" evidence="6">
    <location>
        <begin position="107"/>
        <end position="127"/>
    </location>
</feature>
<dbReference type="Pfam" id="PF13385">
    <property type="entry name" value="Laminin_G_3"/>
    <property type="match status" value="1"/>
</dbReference>
<feature type="transmembrane region" description="Helical" evidence="7">
    <location>
        <begin position="29"/>
        <end position="49"/>
    </location>
</feature>
<dbReference type="GO" id="GO:0006465">
    <property type="term" value="P:signal peptide processing"/>
    <property type="evidence" value="ECO:0007669"/>
    <property type="project" value="UniProtKB-UniRule"/>
</dbReference>
<keyword evidence="4 7" id="KW-0472">Membrane</keyword>
<dbReference type="SUPFAM" id="SSF49899">
    <property type="entry name" value="Concanavalin A-like lectins/glucanases"/>
    <property type="match status" value="1"/>
</dbReference>
<dbReference type="InterPro" id="IPR019533">
    <property type="entry name" value="Peptidase_S26"/>
</dbReference>
<keyword evidence="9" id="KW-1185">Reference proteome</keyword>
<evidence type="ECO:0000256" key="3">
    <source>
        <dbReference type="ARBA" id="ARBA00022989"/>
    </source>
</evidence>
<evidence type="ECO:0000313" key="8">
    <source>
        <dbReference type="EMBL" id="ABK52436.1"/>
    </source>
</evidence>
<dbReference type="GO" id="GO:0009003">
    <property type="term" value="F:signal peptidase activity"/>
    <property type="evidence" value="ECO:0007669"/>
    <property type="project" value="UniProtKB-EC"/>
</dbReference>
<feature type="compositionally biased region" description="Gly residues" evidence="6">
    <location>
        <begin position="185"/>
        <end position="197"/>
    </location>
</feature>
<dbReference type="AlphaFoldDB" id="A0LSM6"/>
<dbReference type="InterPro" id="IPR013320">
    <property type="entry name" value="ConA-like_dom_sf"/>
</dbReference>
<accession>A0LSM6</accession>
<name>A0LSM6_ACIC1</name>
<feature type="compositionally biased region" description="Gly residues" evidence="6">
    <location>
        <begin position="206"/>
        <end position="218"/>
    </location>
</feature>
<dbReference type="CDD" id="cd06530">
    <property type="entry name" value="S26_SPase_I"/>
    <property type="match status" value="1"/>
</dbReference>
<dbReference type="KEGG" id="ace:Acel_0663"/>
<evidence type="ECO:0000256" key="2">
    <source>
        <dbReference type="ARBA" id="ARBA00022692"/>
    </source>
</evidence>
<keyword evidence="3 7" id="KW-1133">Transmembrane helix</keyword>
<dbReference type="NCBIfam" id="TIGR02228">
    <property type="entry name" value="sigpep_I_arch"/>
    <property type="match status" value="1"/>
</dbReference>
<comment type="subcellular location">
    <subcellularLocation>
        <location evidence="1">Membrane</location>
    </subcellularLocation>
</comment>
<dbReference type="eggNOG" id="COG0681">
    <property type="taxonomic scope" value="Bacteria"/>
</dbReference>
<dbReference type="InterPro" id="IPR036286">
    <property type="entry name" value="LexA/Signal_pep-like_sf"/>
</dbReference>
<proteinExistence type="predicted"/>
<dbReference type="SUPFAM" id="SSF51306">
    <property type="entry name" value="LexA/Signal peptidase"/>
    <property type="match status" value="1"/>
</dbReference>
<dbReference type="OrthoDB" id="9802683at2"/>
<evidence type="ECO:0000256" key="6">
    <source>
        <dbReference type="SAM" id="MobiDB-lite"/>
    </source>
</evidence>
<dbReference type="GO" id="GO:0004252">
    <property type="term" value="F:serine-type endopeptidase activity"/>
    <property type="evidence" value="ECO:0007669"/>
    <property type="project" value="UniProtKB-UniRule"/>
</dbReference>
<dbReference type="EMBL" id="CP000481">
    <property type="protein sequence ID" value="ABK52436.1"/>
    <property type="molecule type" value="Genomic_DNA"/>
</dbReference>
<feature type="region of interest" description="Disordered" evidence="6">
    <location>
        <begin position="178"/>
        <end position="248"/>
    </location>
</feature>
<dbReference type="Proteomes" id="UP000008221">
    <property type="component" value="Chromosome"/>
</dbReference>
<organism evidence="8 9">
    <name type="scientific">Acidothermus cellulolyticus (strain ATCC 43068 / DSM 8971 / 11B)</name>
    <dbReference type="NCBI Taxonomy" id="351607"/>
    <lineage>
        <taxon>Bacteria</taxon>
        <taxon>Bacillati</taxon>
        <taxon>Actinomycetota</taxon>
        <taxon>Actinomycetes</taxon>
        <taxon>Acidothermales</taxon>
        <taxon>Acidothermaceae</taxon>
        <taxon>Acidothermus</taxon>
    </lineage>
</organism>
<keyword evidence="2 7" id="KW-0812">Transmembrane</keyword>
<dbReference type="GO" id="GO:0016020">
    <property type="term" value="C:membrane"/>
    <property type="evidence" value="ECO:0007669"/>
    <property type="project" value="UniProtKB-SubCell"/>
</dbReference>
<dbReference type="InterPro" id="IPR001733">
    <property type="entry name" value="Peptidase_S26B"/>
</dbReference>
<evidence type="ECO:0000256" key="5">
    <source>
        <dbReference type="NCBIfam" id="TIGR02228"/>
    </source>
</evidence>
<evidence type="ECO:0000256" key="4">
    <source>
        <dbReference type="ARBA" id="ARBA00023136"/>
    </source>
</evidence>
<gene>
    <name evidence="8" type="ordered locus">Acel_0663</name>
</gene>
<sequence length="618" mass="64368">MAQDVAIRGDGPIAAGSTARLVGGFLGRAWLWFLGGCLVITVAPLIFGWRPYVVQTGSMEPRIHVGDVVLAAPVHDVNKLVGRVTVFYDPGRHEIVTHRVIGKNPDGTLVTKGDANPTPDSAPLAPGNVRGMGRLLVRWLGLPVVWANHRDWLPLGGVAASLALAGFLVARDRDEDDVHADDAGAGEGGTGDGMDGGDGTDDGGDGTDGGPAGGGQSGGSDRSRQSAAPDYAPVTTAPGVPAEYTQVPGDGGTGVVDMAVLAVEIPWPGHPLRRTDIGRPTGGRYVGRHRRPAHRRVVRSVAAPAGAARRVSPVRRFAARVAAVAVGLVALVAPTSQAAFSAATQVTTNTWTAGVYNYTSEVNALGPWLYWKLDDPITGRNPPAADSSGNGRPGVYSRPNSWTAQITGALPDQTPNLAALSAGVTSTNNPSCIFTAQNGDGLAAPGPAAYTLVVWFRTAPGYANGGKLLGLESSRTGLSNSNTGGRYDRMLYMDGAGHVWFGVWRTSIGQAVAISSPSSYNDGNWHMAAATMNATSGMTLYVDGQPVATNPNTESETETTTSYWRAGCGNLAGWAVNWLGPNPPAAQTNYAFAGGLDEVAVWLRALTATDIADLYFYR</sequence>
<dbReference type="HOGENOM" id="CLU_473045_0_0_11"/>